<dbReference type="PANTHER" id="PTHR13608">
    <property type="entry name" value="ARMADILLO-LIKE HELICAL DOMAIN-CONTAINING PROTEIN 3"/>
    <property type="match status" value="1"/>
</dbReference>
<dbReference type="GO" id="GO:0005829">
    <property type="term" value="C:cytosol"/>
    <property type="evidence" value="ECO:0007669"/>
    <property type="project" value="TreeGrafter"/>
</dbReference>
<gene>
    <name evidence="6" type="ORF">BDK51DRAFT_29529</name>
</gene>
<dbReference type="GO" id="GO:0016020">
    <property type="term" value="C:membrane"/>
    <property type="evidence" value="ECO:0007669"/>
    <property type="project" value="UniProtKB-SubCell"/>
</dbReference>
<protein>
    <recommendedName>
        <fullName evidence="5">Armadillo-like helical domain-containing protein</fullName>
    </recommendedName>
</protein>
<dbReference type="InterPro" id="IPR039868">
    <property type="entry name" value="ARMD3-like"/>
</dbReference>
<evidence type="ECO:0000313" key="6">
    <source>
        <dbReference type="EMBL" id="RKO93917.1"/>
    </source>
</evidence>
<organism evidence="6 7">
    <name type="scientific">Blyttiomyces helicus</name>
    <dbReference type="NCBI Taxonomy" id="388810"/>
    <lineage>
        <taxon>Eukaryota</taxon>
        <taxon>Fungi</taxon>
        <taxon>Fungi incertae sedis</taxon>
        <taxon>Chytridiomycota</taxon>
        <taxon>Chytridiomycota incertae sedis</taxon>
        <taxon>Chytridiomycetes</taxon>
        <taxon>Chytridiomycetes incertae sedis</taxon>
        <taxon>Blyttiomyces</taxon>
    </lineage>
</organism>
<keyword evidence="4" id="KW-0472">Membrane</keyword>
<dbReference type="InterPro" id="IPR013636">
    <property type="entry name" value="ARMH3_C"/>
</dbReference>
<keyword evidence="3" id="KW-1133">Transmembrane helix</keyword>
<dbReference type="Pfam" id="PF08427">
    <property type="entry name" value="ARMH3_C"/>
    <property type="match status" value="1"/>
</dbReference>
<name>A0A4V1ISK9_9FUNG</name>
<evidence type="ECO:0000256" key="4">
    <source>
        <dbReference type="ARBA" id="ARBA00023136"/>
    </source>
</evidence>
<dbReference type="OrthoDB" id="2105147at2759"/>
<evidence type="ECO:0000313" key="7">
    <source>
        <dbReference type="Proteomes" id="UP000269721"/>
    </source>
</evidence>
<sequence length="144" mass="16217">SYGDSFLPNSTSYDMLYYELCRIANYFQELQRILARETSTYPLSPTTPRGSHRTPVLRPSDFRNIATILDHFLPKFQNDAAPVTLTPDEVLAIIRAEYGAVERVPLEGLEVPSRYEEQPGEVGFLRSVGRTVVAEIRPAVAVGW</sequence>
<dbReference type="Proteomes" id="UP000269721">
    <property type="component" value="Unassembled WGS sequence"/>
</dbReference>
<proteinExistence type="predicted"/>
<accession>A0A4V1ISK9</accession>
<feature type="domain" description="Armadillo-like helical" evidence="5">
    <location>
        <begin position="1"/>
        <end position="137"/>
    </location>
</feature>
<dbReference type="PANTHER" id="PTHR13608:SF3">
    <property type="entry name" value="ARMADILLO-LIKE HELICAL DOMAIN-CONTAINING PROTEIN 3"/>
    <property type="match status" value="1"/>
</dbReference>
<keyword evidence="2" id="KW-0812">Transmembrane</keyword>
<feature type="non-terminal residue" evidence="6">
    <location>
        <position position="1"/>
    </location>
</feature>
<dbReference type="EMBL" id="KZ994071">
    <property type="protein sequence ID" value="RKO93917.1"/>
    <property type="molecule type" value="Genomic_DNA"/>
</dbReference>
<evidence type="ECO:0000259" key="5">
    <source>
        <dbReference type="Pfam" id="PF08427"/>
    </source>
</evidence>
<keyword evidence="7" id="KW-1185">Reference proteome</keyword>
<evidence type="ECO:0000256" key="2">
    <source>
        <dbReference type="ARBA" id="ARBA00022692"/>
    </source>
</evidence>
<reference evidence="7" key="1">
    <citation type="journal article" date="2018" name="Nat. Microbiol.">
        <title>Leveraging single-cell genomics to expand the fungal tree of life.</title>
        <authorList>
            <person name="Ahrendt S.R."/>
            <person name="Quandt C.A."/>
            <person name="Ciobanu D."/>
            <person name="Clum A."/>
            <person name="Salamov A."/>
            <person name="Andreopoulos B."/>
            <person name="Cheng J.F."/>
            <person name="Woyke T."/>
            <person name="Pelin A."/>
            <person name="Henrissat B."/>
            <person name="Reynolds N.K."/>
            <person name="Benny G.L."/>
            <person name="Smith M.E."/>
            <person name="James T.Y."/>
            <person name="Grigoriev I.V."/>
        </authorList>
    </citation>
    <scope>NUCLEOTIDE SEQUENCE [LARGE SCALE GENOMIC DNA]</scope>
</reference>
<comment type="subcellular location">
    <subcellularLocation>
        <location evidence="1">Membrane</location>
    </subcellularLocation>
</comment>
<dbReference type="AlphaFoldDB" id="A0A4V1ISK9"/>
<evidence type="ECO:0000256" key="1">
    <source>
        <dbReference type="ARBA" id="ARBA00004370"/>
    </source>
</evidence>
<evidence type="ECO:0000256" key="3">
    <source>
        <dbReference type="ARBA" id="ARBA00022989"/>
    </source>
</evidence>